<sequence>MIIVPTSLIHSKGSINKLFSIKNKEYVNLPAKEHHRELQRCHRLVSEHEWLQSFTSAYDIDLDEIGYLRQMDEQKLEEVSYRESPLLYVIFDSEIDKILQIILSPNIEHRPCEPFHSKKPPKDLLILMQEEILSLPSLDEEVQKAAHAFEVESIDMADLREKRKDNILKIFGIYLSFLLHQELRILRQNVYLHYITVFDTQESQLPYPAHSDDLRLIEEFLEEKECAKESYYRRTLIPLALQEEIGAIVITATPFENDKVLFKNIRLMSQFVLLALSK</sequence>
<reference evidence="1 2" key="1">
    <citation type="journal article" date="2003" name="Proc. Natl. Acad. Sci. U.S.A.">
        <title>Complete genome sequence and analysis of Wolinella succinogenes.</title>
        <authorList>
            <person name="Baar C."/>
            <person name="Eppinger M."/>
            <person name="Raddatz G."/>
            <person name="Simon JM."/>
            <person name="Lanz C."/>
            <person name="Klimmek O."/>
            <person name="Nandakumar R."/>
            <person name="Gross R."/>
            <person name="Rosinus A."/>
            <person name="Keller H."/>
            <person name="Jagtap P."/>
            <person name="Linke B."/>
            <person name="Meyer F."/>
            <person name="Lederer H."/>
            <person name="Schuster S.C."/>
        </authorList>
    </citation>
    <scope>NUCLEOTIDE SEQUENCE [LARGE SCALE GENOMIC DNA]</scope>
    <source>
        <strain evidence="2">ATCC 29543 / DSM 1740 / CCUG 13145 / JCM 31913 / LMG 7466 / NCTC 11488 / FDC 602W</strain>
    </source>
</reference>
<dbReference type="STRING" id="273121.WS1380"/>
<keyword evidence="2" id="KW-1185">Reference proteome</keyword>
<gene>
    <name evidence="1" type="ordered locus">WS1380</name>
</gene>
<dbReference type="EMBL" id="BX571660">
    <property type="protein sequence ID" value="CAE10447.1"/>
    <property type="molecule type" value="Genomic_DNA"/>
</dbReference>
<dbReference type="Proteomes" id="UP000000422">
    <property type="component" value="Chromosome"/>
</dbReference>
<evidence type="ECO:0000313" key="2">
    <source>
        <dbReference type="Proteomes" id="UP000000422"/>
    </source>
</evidence>
<dbReference type="AlphaFoldDB" id="Q7MRG6"/>
<name>Q7MRG6_WOLSU</name>
<dbReference type="KEGG" id="wsu:WS1380"/>
<dbReference type="RefSeq" id="WP_011139232.1">
    <property type="nucleotide sequence ID" value="NC_005090.1"/>
</dbReference>
<organism evidence="2">
    <name type="scientific">Wolinella succinogenes (strain ATCC 29543 / DSM 1740 / CCUG 13145 / JCM 31913 / LMG 7466 / NCTC 11488 / FDC 602W)</name>
    <name type="common">Vibrio succinogenes</name>
    <dbReference type="NCBI Taxonomy" id="273121"/>
    <lineage>
        <taxon>Bacteria</taxon>
        <taxon>Pseudomonadati</taxon>
        <taxon>Campylobacterota</taxon>
        <taxon>Epsilonproteobacteria</taxon>
        <taxon>Campylobacterales</taxon>
        <taxon>Helicobacteraceae</taxon>
        <taxon>Wolinella</taxon>
    </lineage>
</organism>
<accession>Q7MRG6</accession>
<proteinExistence type="predicted"/>
<evidence type="ECO:0000313" key="1">
    <source>
        <dbReference type="EMBL" id="CAE10447.1"/>
    </source>
</evidence>
<protein>
    <submittedName>
        <fullName evidence="1">Uncharacterized protein</fullName>
    </submittedName>
</protein>
<dbReference type="HOGENOM" id="CLU_1000953_0_0_7"/>